<dbReference type="CDD" id="cd18828">
    <property type="entry name" value="GH43_BT3675-like"/>
    <property type="match status" value="1"/>
</dbReference>
<comment type="similarity">
    <text evidence="1">Belongs to the glycosyl hydrolase 43 family.</text>
</comment>
<dbReference type="Proteomes" id="UP001207408">
    <property type="component" value="Unassembled WGS sequence"/>
</dbReference>
<dbReference type="AlphaFoldDB" id="A0AAE3MBN1"/>
<dbReference type="InterPro" id="IPR023296">
    <property type="entry name" value="Glyco_hydro_beta-prop_sf"/>
</dbReference>
<feature type="signal peptide" evidence="6">
    <location>
        <begin position="1"/>
        <end position="25"/>
    </location>
</feature>
<dbReference type="SUPFAM" id="SSF75005">
    <property type="entry name" value="Arabinanase/levansucrase/invertase"/>
    <property type="match status" value="2"/>
</dbReference>
<dbReference type="InterPro" id="IPR006710">
    <property type="entry name" value="Glyco_hydro_43"/>
</dbReference>
<protein>
    <submittedName>
        <fullName evidence="7">Family 43 glycosylhydrolase</fullName>
    </submittedName>
</protein>
<proteinExistence type="inferred from homology"/>
<evidence type="ECO:0000256" key="6">
    <source>
        <dbReference type="SAM" id="SignalP"/>
    </source>
</evidence>
<keyword evidence="2" id="KW-0624">Polysaccharide degradation</keyword>
<dbReference type="Pfam" id="PF04616">
    <property type="entry name" value="Glyco_hydro_43"/>
    <property type="match status" value="2"/>
</dbReference>
<dbReference type="GO" id="GO:0045493">
    <property type="term" value="P:xylan catabolic process"/>
    <property type="evidence" value="ECO:0007669"/>
    <property type="project" value="UniProtKB-KW"/>
</dbReference>
<dbReference type="PROSITE" id="PS51257">
    <property type="entry name" value="PROKAR_LIPOPROTEIN"/>
    <property type="match status" value="1"/>
</dbReference>
<dbReference type="Gene3D" id="2.115.10.20">
    <property type="entry name" value="Glycosyl hydrolase domain, family 43"/>
    <property type="match status" value="2"/>
</dbReference>
<keyword evidence="6" id="KW-0732">Signal</keyword>
<feature type="chain" id="PRO_5042240631" evidence="6">
    <location>
        <begin position="26"/>
        <end position="718"/>
    </location>
</feature>
<dbReference type="GO" id="GO:0004553">
    <property type="term" value="F:hydrolase activity, hydrolyzing O-glycosyl compounds"/>
    <property type="evidence" value="ECO:0007669"/>
    <property type="project" value="InterPro"/>
</dbReference>
<evidence type="ECO:0000256" key="2">
    <source>
        <dbReference type="ARBA" id="ARBA00022651"/>
    </source>
</evidence>
<dbReference type="PANTHER" id="PTHR43772">
    <property type="entry name" value="ENDO-1,4-BETA-XYLANASE"/>
    <property type="match status" value="1"/>
</dbReference>
<evidence type="ECO:0000256" key="5">
    <source>
        <dbReference type="ARBA" id="ARBA00023295"/>
    </source>
</evidence>
<comment type="caution">
    <text evidence="7">The sequence shown here is derived from an EMBL/GenBank/DDBJ whole genome shotgun (WGS) entry which is preliminary data.</text>
</comment>
<dbReference type="Gene3D" id="2.60.40.2340">
    <property type="match status" value="1"/>
</dbReference>
<keyword evidence="4" id="KW-0119">Carbohydrate metabolism</keyword>
<evidence type="ECO:0000256" key="1">
    <source>
        <dbReference type="ARBA" id="ARBA00009865"/>
    </source>
</evidence>
<reference evidence="7" key="1">
    <citation type="submission" date="2022-10" db="EMBL/GenBank/DDBJ databases">
        <authorList>
            <person name="Yu W.X."/>
        </authorList>
    </citation>
    <scope>NUCLEOTIDE SEQUENCE</scope>
    <source>
        <strain evidence="7">D04</strain>
    </source>
</reference>
<evidence type="ECO:0000256" key="4">
    <source>
        <dbReference type="ARBA" id="ARBA00023277"/>
    </source>
</evidence>
<keyword evidence="2" id="KW-0858">Xylan degradation</keyword>
<dbReference type="EMBL" id="JAPDPI010000005">
    <property type="protein sequence ID" value="MCW3804748.1"/>
    <property type="molecule type" value="Genomic_DNA"/>
</dbReference>
<gene>
    <name evidence="7" type="ORF">OM074_03860</name>
</gene>
<organism evidence="7 8">
    <name type="scientific">Plebeiibacterium marinum</name>
    <dbReference type="NCBI Taxonomy" id="2992111"/>
    <lineage>
        <taxon>Bacteria</taxon>
        <taxon>Pseudomonadati</taxon>
        <taxon>Bacteroidota</taxon>
        <taxon>Bacteroidia</taxon>
        <taxon>Marinilabiliales</taxon>
        <taxon>Marinilabiliaceae</taxon>
        <taxon>Plebeiibacterium</taxon>
    </lineage>
</organism>
<evidence type="ECO:0000313" key="8">
    <source>
        <dbReference type="Proteomes" id="UP001207408"/>
    </source>
</evidence>
<keyword evidence="5" id="KW-0326">Glycosidase</keyword>
<evidence type="ECO:0000313" key="7">
    <source>
        <dbReference type="EMBL" id="MCW3804748.1"/>
    </source>
</evidence>
<dbReference type="CDD" id="cd08983">
    <property type="entry name" value="GH43_Bt3655-like"/>
    <property type="match status" value="1"/>
</dbReference>
<evidence type="ECO:0000256" key="3">
    <source>
        <dbReference type="ARBA" id="ARBA00022801"/>
    </source>
</evidence>
<accession>A0AAE3MBN1</accession>
<sequence>MKRSCNVFLLFVAAGLLLLTSSCTKSNKDDYSAYLFAYFTGNGPGEEAIRYAVSFDGYHYRALNHNKAILDSKKISTSGGVRDPHILRGADGKFYMVATDLYVPEQGWNNFAMVLMKSSDLINWETSVVNIPETYKDEFGDVDRVWAPQTIYDEEQGKYMIYFSMKQGNDPDKIYYAYANPDFSALEAAPEQLFFSPTNNACIDGDIIKYQGKYHFFMKSEDGEPGIKLAMSDKLTEGYELVSKERVDEETDPVEGSGIFKLNNSDEWILMYDLYTKGGYQFTKSTDLKHFTVIDEEISMNFHPRHGTVMPITTDELNRLMTQWGSFEDVMIESQGEGIKKLNVDIKAESKTIHIPVKPGVDFTNFDPQFKAWPGLSIQPAGAQDFSKGAVEYTFKYEGLGEVKYAVELAEDHNPVLEGYYADPDILYAEKTNKFYIYPTSDGFDGWSGYYFKTFSSDNLVDWKDEGIIIDLHKDVSWANRNAWAPCIIEKKIKGEYKYFYYFTAAQKIGVAVADDPTGPFVDSGKALIDFKPKGVTNGQEIDPDVFTDPKTGKSYLYWGNCYMAGVELNEDMVSIKKETLKTFKIGDTFREGTYTIYRNGKYYFMWSEDDTRSPKYKVRYATSDSPLGKLTFPENNIVIQRDAEKNIFATGHNSAVQVPGKDEWYLVYHRFTYPKGVEMGPKGGFHREVCIDKLEFDAQGNIIEVKPTFEGVKAVKL</sequence>
<dbReference type="RefSeq" id="WP_301197970.1">
    <property type="nucleotide sequence ID" value="NZ_JAPDPI010000005.1"/>
</dbReference>
<name>A0AAE3MBN1_9BACT</name>
<keyword evidence="8" id="KW-1185">Reference proteome</keyword>
<dbReference type="PANTHER" id="PTHR43772:SF2">
    <property type="entry name" value="PUTATIVE (AFU_ORTHOLOGUE AFUA_2G04480)-RELATED"/>
    <property type="match status" value="1"/>
</dbReference>
<keyword evidence="3" id="KW-0378">Hydrolase</keyword>
<dbReference type="InterPro" id="IPR052176">
    <property type="entry name" value="Glycosyl_Hydrlase_43_Enz"/>
</dbReference>